<dbReference type="PANTHER" id="PTHR42760:SF133">
    <property type="entry name" value="3-OXOACYL-[ACYL-CARRIER-PROTEIN] REDUCTASE"/>
    <property type="match status" value="1"/>
</dbReference>
<dbReference type="PROSITE" id="PS00061">
    <property type="entry name" value="ADH_SHORT"/>
    <property type="match status" value="1"/>
</dbReference>
<dbReference type="GO" id="GO:0016616">
    <property type="term" value="F:oxidoreductase activity, acting on the CH-OH group of donors, NAD or NADP as acceptor"/>
    <property type="evidence" value="ECO:0007669"/>
    <property type="project" value="UniProtKB-ARBA"/>
</dbReference>
<evidence type="ECO:0000313" key="4">
    <source>
        <dbReference type="EMBL" id="SAK56685.1"/>
    </source>
</evidence>
<dbReference type="Gene3D" id="3.40.50.720">
    <property type="entry name" value="NAD(P)-binding Rossmann-like Domain"/>
    <property type="match status" value="1"/>
</dbReference>
<gene>
    <name evidence="4" type="ORF">AWB79_02339</name>
</gene>
<dbReference type="InterPro" id="IPR020904">
    <property type="entry name" value="Sc_DH/Rdtase_CS"/>
</dbReference>
<dbReference type="FunFam" id="3.40.50.720:FF:000084">
    <property type="entry name" value="Short-chain dehydrogenase reductase"/>
    <property type="match status" value="1"/>
</dbReference>
<dbReference type="Proteomes" id="UP000054851">
    <property type="component" value="Unassembled WGS sequence"/>
</dbReference>
<name>A0A158AG45_9BURK</name>
<evidence type="ECO:0000313" key="5">
    <source>
        <dbReference type="Proteomes" id="UP000054851"/>
    </source>
</evidence>
<dbReference type="EMBL" id="FCOA02000005">
    <property type="protein sequence ID" value="SAK56685.1"/>
    <property type="molecule type" value="Genomic_DNA"/>
</dbReference>
<proteinExistence type="inferred from homology"/>
<reference evidence="4" key="1">
    <citation type="submission" date="2016-01" db="EMBL/GenBank/DDBJ databases">
        <authorList>
            <person name="Peeters C."/>
        </authorList>
    </citation>
    <scope>NUCLEOTIDE SEQUENCE</scope>
    <source>
        <strain evidence="4">LMG 29322</strain>
    </source>
</reference>
<dbReference type="PRINTS" id="PR00080">
    <property type="entry name" value="SDRFAMILY"/>
</dbReference>
<dbReference type="SMART" id="SM00822">
    <property type="entry name" value="PKS_KR"/>
    <property type="match status" value="1"/>
</dbReference>
<dbReference type="PANTHER" id="PTHR42760">
    <property type="entry name" value="SHORT-CHAIN DEHYDROGENASES/REDUCTASES FAMILY MEMBER"/>
    <property type="match status" value="1"/>
</dbReference>
<dbReference type="InterPro" id="IPR057326">
    <property type="entry name" value="KR_dom"/>
</dbReference>
<dbReference type="SUPFAM" id="SSF51735">
    <property type="entry name" value="NAD(P)-binding Rossmann-fold domains"/>
    <property type="match status" value="1"/>
</dbReference>
<dbReference type="AlphaFoldDB" id="A0A158AG45"/>
<sequence>MLLMDKLAVVTGGSSGIGFAAAERFTSEGARVVISGRNAEKLEHAAQKLGANALPVIADASSAADMHRLYETAVGHFQCNVDVVVANAGISRQTPVRDTPLEQFSEVLAINVGGVYATVREALPFLARPASIVLVASLAASQGTKHFSAYCASKAAVVSLAKSFAAEFVDLDIRVNSISPGVANTPIFDSLGMSEAQLLEWARVIPMKRPADPVEIATAILFLASEASRYMTGADLAVDGGMSGISPF</sequence>
<dbReference type="OrthoDB" id="9803333at2"/>
<accession>A0A158AG45</accession>
<organism evidence="4 5">
    <name type="scientific">Caballeronia hypogeia</name>
    <dbReference type="NCBI Taxonomy" id="1777140"/>
    <lineage>
        <taxon>Bacteria</taxon>
        <taxon>Pseudomonadati</taxon>
        <taxon>Pseudomonadota</taxon>
        <taxon>Betaproteobacteria</taxon>
        <taxon>Burkholderiales</taxon>
        <taxon>Burkholderiaceae</taxon>
        <taxon>Caballeronia</taxon>
    </lineage>
</organism>
<dbReference type="CDD" id="cd05233">
    <property type="entry name" value="SDR_c"/>
    <property type="match status" value="1"/>
</dbReference>
<feature type="domain" description="Ketoreductase" evidence="3">
    <location>
        <begin position="6"/>
        <end position="185"/>
    </location>
</feature>
<evidence type="ECO:0000256" key="1">
    <source>
        <dbReference type="ARBA" id="ARBA00006484"/>
    </source>
</evidence>
<evidence type="ECO:0000256" key="2">
    <source>
        <dbReference type="ARBA" id="ARBA00023002"/>
    </source>
</evidence>
<dbReference type="Pfam" id="PF13561">
    <property type="entry name" value="adh_short_C2"/>
    <property type="match status" value="1"/>
</dbReference>
<protein>
    <submittedName>
        <fullName evidence="4">Short-chain dehydrogenase/reductase SDR</fullName>
    </submittedName>
</protein>
<comment type="caution">
    <text evidence="4">The sequence shown here is derived from an EMBL/GenBank/DDBJ whole genome shotgun (WGS) entry which is preliminary data.</text>
</comment>
<comment type="similarity">
    <text evidence="1">Belongs to the short-chain dehydrogenases/reductases (SDR) family.</text>
</comment>
<keyword evidence="2" id="KW-0560">Oxidoreductase</keyword>
<dbReference type="InterPro" id="IPR002347">
    <property type="entry name" value="SDR_fam"/>
</dbReference>
<dbReference type="InterPro" id="IPR036291">
    <property type="entry name" value="NAD(P)-bd_dom_sf"/>
</dbReference>
<dbReference type="RefSeq" id="WP_061167560.1">
    <property type="nucleotide sequence ID" value="NZ_FCOA02000005.1"/>
</dbReference>
<keyword evidence="5" id="KW-1185">Reference proteome</keyword>
<dbReference type="STRING" id="1777140.AWB79_02339"/>
<dbReference type="PRINTS" id="PR00081">
    <property type="entry name" value="GDHRDH"/>
</dbReference>
<evidence type="ECO:0000259" key="3">
    <source>
        <dbReference type="SMART" id="SM00822"/>
    </source>
</evidence>